<evidence type="ECO:0000259" key="5">
    <source>
        <dbReference type="Pfam" id="PF00501"/>
    </source>
</evidence>
<dbReference type="Proteomes" id="UP000038009">
    <property type="component" value="Unassembled WGS sequence"/>
</dbReference>
<dbReference type="Pfam" id="PF00501">
    <property type="entry name" value="AMP-binding"/>
    <property type="match status" value="1"/>
</dbReference>
<dbReference type="InterPro" id="IPR025110">
    <property type="entry name" value="AMP-bd_C"/>
</dbReference>
<dbReference type="GO" id="GO:0003987">
    <property type="term" value="F:acetate-CoA ligase activity"/>
    <property type="evidence" value="ECO:0007669"/>
    <property type="project" value="UniProtKB-EC"/>
</dbReference>
<dbReference type="InterPro" id="IPR042099">
    <property type="entry name" value="ANL_N_sf"/>
</dbReference>
<dbReference type="InterPro" id="IPR045851">
    <property type="entry name" value="AMP-bd_C_sf"/>
</dbReference>
<comment type="caution">
    <text evidence="7">The sequence shown here is derived from an EMBL/GenBank/DDBJ whole genome shotgun (WGS) entry which is preliminary data.</text>
</comment>
<dbReference type="OrthoDB" id="1706066at2759"/>
<dbReference type="PANTHER" id="PTHR24095:SF14">
    <property type="entry name" value="ACETYL-COENZYME A SYNTHETASE 1"/>
    <property type="match status" value="1"/>
</dbReference>
<dbReference type="VEuPathDB" id="TriTrypDB:Lsey_0053_0300"/>
<evidence type="ECO:0000256" key="1">
    <source>
        <dbReference type="ARBA" id="ARBA00013275"/>
    </source>
</evidence>
<sequence>MQAGDEYVTKCKRSSLRVLGSVGEPINVEAWKWLRNVVGEGHCDVSDTWWQTETGGHMITPLPGCTPMKPGCATLPFFGIEPAILDPLKLTESEGVAEGLLVIKNPWPGMARTIYNDHARYEQTYFNINGYYVTGDGSRRDSDGYLWITGRVDDVLNVSGHRIGTSEVEDAVNVHPAVVESAVVGVPHPIKGESIYVFLTFHEGTVITPELLAAVKATVRRVIGPLATPDFLHPAQQGLPKTRSGKIVRRILRKVAAGLYDDIGDLSTLANPDVVAALKLSRAEWVEKKN</sequence>
<gene>
    <name evidence="7" type="ORF">ABL78_2552</name>
</gene>
<dbReference type="Pfam" id="PF13193">
    <property type="entry name" value="AMP-binding_C"/>
    <property type="match status" value="1"/>
</dbReference>
<evidence type="ECO:0000313" key="8">
    <source>
        <dbReference type="Proteomes" id="UP000038009"/>
    </source>
</evidence>
<organism evidence="7 8">
    <name type="scientific">Leptomonas seymouri</name>
    <dbReference type="NCBI Taxonomy" id="5684"/>
    <lineage>
        <taxon>Eukaryota</taxon>
        <taxon>Discoba</taxon>
        <taxon>Euglenozoa</taxon>
        <taxon>Kinetoplastea</taxon>
        <taxon>Metakinetoplastina</taxon>
        <taxon>Trypanosomatida</taxon>
        <taxon>Trypanosomatidae</taxon>
        <taxon>Leishmaniinae</taxon>
        <taxon>Leptomonas</taxon>
    </lineage>
</organism>
<proteinExistence type="predicted"/>
<dbReference type="EMBL" id="LJSK01000053">
    <property type="protein sequence ID" value="KPI88377.1"/>
    <property type="molecule type" value="Genomic_DNA"/>
</dbReference>
<evidence type="ECO:0000313" key="7">
    <source>
        <dbReference type="EMBL" id="KPI88377.1"/>
    </source>
</evidence>
<dbReference type="InterPro" id="IPR000873">
    <property type="entry name" value="AMP-dep_synth/lig_dom"/>
</dbReference>
<evidence type="ECO:0000256" key="4">
    <source>
        <dbReference type="ARBA" id="ARBA00022840"/>
    </source>
</evidence>
<evidence type="ECO:0000256" key="3">
    <source>
        <dbReference type="ARBA" id="ARBA00022741"/>
    </source>
</evidence>
<dbReference type="OMA" id="RRITECA"/>
<feature type="domain" description="AMP-dependent synthetase/ligase" evidence="5">
    <location>
        <begin position="12"/>
        <end position="112"/>
    </location>
</feature>
<dbReference type="Gene3D" id="3.30.300.30">
    <property type="match status" value="1"/>
</dbReference>
<keyword evidence="3" id="KW-0547">Nucleotide-binding</keyword>
<dbReference type="PANTHER" id="PTHR24095">
    <property type="entry name" value="ACETYL-COENZYME A SYNTHETASE"/>
    <property type="match status" value="1"/>
</dbReference>
<protein>
    <recommendedName>
        <fullName evidence="1">acetate--CoA ligase</fullName>
        <ecNumber evidence="1">6.2.1.1</ecNumber>
    </recommendedName>
</protein>
<dbReference type="EC" id="6.2.1.1" evidence="1"/>
<dbReference type="GO" id="GO:0005524">
    <property type="term" value="F:ATP binding"/>
    <property type="evidence" value="ECO:0007669"/>
    <property type="project" value="UniProtKB-KW"/>
</dbReference>
<evidence type="ECO:0000259" key="6">
    <source>
        <dbReference type="Pfam" id="PF13193"/>
    </source>
</evidence>
<feature type="domain" description="AMP-binding enzyme C-terminal" evidence="6">
    <location>
        <begin position="167"/>
        <end position="246"/>
    </location>
</feature>
<evidence type="ECO:0000256" key="2">
    <source>
        <dbReference type="ARBA" id="ARBA00022598"/>
    </source>
</evidence>
<accession>A0A0N0P7I4</accession>
<keyword evidence="8" id="KW-1185">Reference proteome</keyword>
<name>A0A0N0P7I4_LEPSE</name>
<dbReference type="AlphaFoldDB" id="A0A0N0P7I4"/>
<dbReference type="Gene3D" id="3.40.50.12780">
    <property type="entry name" value="N-terminal domain of ligase-like"/>
    <property type="match status" value="1"/>
</dbReference>
<reference evidence="7 8" key="1">
    <citation type="journal article" date="2015" name="PLoS Pathog.">
        <title>Leptomonas seymouri: Adaptations to the Dixenous Life Cycle Analyzed by Genome Sequencing, Transcriptome Profiling and Co-infection with Leishmania donovani.</title>
        <authorList>
            <person name="Kraeva N."/>
            <person name="Butenko A."/>
            <person name="Hlavacova J."/>
            <person name="Kostygov A."/>
            <person name="Myskova J."/>
            <person name="Grybchuk D."/>
            <person name="Lestinova T."/>
            <person name="Votypka J."/>
            <person name="Volf P."/>
            <person name="Opperdoes F."/>
            <person name="Flegontov P."/>
            <person name="Lukes J."/>
            <person name="Yurchenko V."/>
        </authorList>
    </citation>
    <scope>NUCLEOTIDE SEQUENCE [LARGE SCALE GENOMIC DNA]</scope>
    <source>
        <strain evidence="7 8">ATCC 30220</strain>
    </source>
</reference>
<dbReference type="SUPFAM" id="SSF56801">
    <property type="entry name" value="Acetyl-CoA synthetase-like"/>
    <property type="match status" value="1"/>
</dbReference>
<keyword evidence="4" id="KW-0067">ATP-binding</keyword>
<dbReference type="GO" id="GO:0006085">
    <property type="term" value="P:acetyl-CoA biosynthetic process"/>
    <property type="evidence" value="ECO:0007669"/>
    <property type="project" value="TreeGrafter"/>
</dbReference>
<keyword evidence="2" id="KW-0436">Ligase</keyword>